<protein>
    <submittedName>
        <fullName evidence="1">Uncharacterized protein</fullName>
    </submittedName>
</protein>
<sequence>MPSMTKKSVTTAFCLDGPWTTTIRSSLNP</sequence>
<proteinExistence type="predicted"/>
<dbReference type="AlphaFoldDB" id="A0A0E9RMM9"/>
<accession>A0A0E9RMM9</accession>
<evidence type="ECO:0000313" key="1">
    <source>
        <dbReference type="EMBL" id="JAH29618.1"/>
    </source>
</evidence>
<dbReference type="EMBL" id="GBXM01078959">
    <property type="protein sequence ID" value="JAH29618.1"/>
    <property type="molecule type" value="Transcribed_RNA"/>
</dbReference>
<reference evidence="1" key="2">
    <citation type="journal article" date="2015" name="Fish Shellfish Immunol.">
        <title>Early steps in the European eel (Anguilla anguilla)-Vibrio vulnificus interaction in the gills: Role of the RtxA13 toxin.</title>
        <authorList>
            <person name="Callol A."/>
            <person name="Pajuelo D."/>
            <person name="Ebbesson L."/>
            <person name="Teles M."/>
            <person name="MacKenzie S."/>
            <person name="Amaro C."/>
        </authorList>
    </citation>
    <scope>NUCLEOTIDE SEQUENCE</scope>
</reference>
<organism evidence="1">
    <name type="scientific">Anguilla anguilla</name>
    <name type="common">European freshwater eel</name>
    <name type="synonym">Muraena anguilla</name>
    <dbReference type="NCBI Taxonomy" id="7936"/>
    <lineage>
        <taxon>Eukaryota</taxon>
        <taxon>Metazoa</taxon>
        <taxon>Chordata</taxon>
        <taxon>Craniata</taxon>
        <taxon>Vertebrata</taxon>
        <taxon>Euteleostomi</taxon>
        <taxon>Actinopterygii</taxon>
        <taxon>Neopterygii</taxon>
        <taxon>Teleostei</taxon>
        <taxon>Anguilliformes</taxon>
        <taxon>Anguillidae</taxon>
        <taxon>Anguilla</taxon>
    </lineage>
</organism>
<name>A0A0E9RMM9_ANGAN</name>
<reference evidence="1" key="1">
    <citation type="submission" date="2014-11" db="EMBL/GenBank/DDBJ databases">
        <authorList>
            <person name="Amaro Gonzalez C."/>
        </authorList>
    </citation>
    <scope>NUCLEOTIDE SEQUENCE</scope>
</reference>